<reference evidence="1" key="1">
    <citation type="submission" date="2020-10" db="EMBL/GenBank/DDBJ databases">
        <title>High-Quality Genome Resource of Clonostachys rosea strain S41 by Oxford Nanopore Long-Read Sequencing.</title>
        <authorList>
            <person name="Wang H."/>
        </authorList>
    </citation>
    <scope>NUCLEOTIDE SEQUENCE</scope>
    <source>
        <strain evidence="1">S41</strain>
    </source>
</reference>
<proteinExistence type="predicted"/>
<evidence type="ECO:0000313" key="1">
    <source>
        <dbReference type="EMBL" id="KAF9748118.1"/>
    </source>
</evidence>
<gene>
    <name evidence="1" type="ORF">IM811_017623</name>
</gene>
<evidence type="ECO:0000313" key="2">
    <source>
        <dbReference type="Proteomes" id="UP000616885"/>
    </source>
</evidence>
<sequence>MPSRHQRLTMAVPVHIIPIASYSMRAAPAPSLSDTSSHFDTSESATQSQGLSKALYIPYHTNKTTHLPLYDITDQYTASVGDLPIGSPRYKAQIRLMKKPSGNSLEGHVRYLIDFHCLERNATITERTIGRDGIEVDMSLPSTLGEEFRLGVVAPHQQGTNRVTAHYASEPEKPKRKMAPENPSFAVQGGISKSSALEWKPFPFEPGCLTYGLFDSLYSTDVTEAEPRALYQHCRHEGDFVVSGHSEGILLLAGNEHPEDEALIVSSLVGLLWDLRCDRAAASKRRKSIFKNMFRTSL</sequence>
<organism evidence="1 2">
    <name type="scientific">Bionectria ochroleuca</name>
    <name type="common">Gliocladium roseum</name>
    <dbReference type="NCBI Taxonomy" id="29856"/>
    <lineage>
        <taxon>Eukaryota</taxon>
        <taxon>Fungi</taxon>
        <taxon>Dikarya</taxon>
        <taxon>Ascomycota</taxon>
        <taxon>Pezizomycotina</taxon>
        <taxon>Sordariomycetes</taxon>
        <taxon>Hypocreomycetidae</taxon>
        <taxon>Hypocreales</taxon>
        <taxon>Bionectriaceae</taxon>
        <taxon>Clonostachys</taxon>
    </lineage>
</organism>
<dbReference type="Proteomes" id="UP000616885">
    <property type="component" value="Unassembled WGS sequence"/>
</dbReference>
<comment type="caution">
    <text evidence="1">The sequence shown here is derived from an EMBL/GenBank/DDBJ whole genome shotgun (WGS) entry which is preliminary data.</text>
</comment>
<protein>
    <submittedName>
        <fullName evidence="1">Uncharacterized protein</fullName>
    </submittedName>
</protein>
<dbReference type="EMBL" id="JADCTT010000009">
    <property type="protein sequence ID" value="KAF9748118.1"/>
    <property type="molecule type" value="Genomic_DNA"/>
</dbReference>
<dbReference type="AlphaFoldDB" id="A0A8H7KEP7"/>
<accession>A0A8H7KEP7</accession>
<name>A0A8H7KEP7_BIOOC</name>